<keyword evidence="6" id="KW-1185">Reference proteome</keyword>
<dbReference type="Gene3D" id="3.40.50.1820">
    <property type="entry name" value="alpha/beta hydrolase"/>
    <property type="match status" value="1"/>
</dbReference>
<dbReference type="SMART" id="SM00248">
    <property type="entry name" value="ANK"/>
    <property type="match status" value="5"/>
</dbReference>
<dbReference type="PANTHER" id="PTHR24201">
    <property type="entry name" value="ANK_REP_REGION DOMAIN-CONTAINING PROTEIN"/>
    <property type="match status" value="1"/>
</dbReference>
<dbReference type="SUPFAM" id="SSF53474">
    <property type="entry name" value="alpha/beta-Hydrolases"/>
    <property type="match status" value="1"/>
</dbReference>
<dbReference type="SUPFAM" id="SSF48403">
    <property type="entry name" value="Ankyrin repeat"/>
    <property type="match status" value="1"/>
</dbReference>
<evidence type="ECO:0000313" key="6">
    <source>
        <dbReference type="Proteomes" id="UP000186817"/>
    </source>
</evidence>
<feature type="region of interest" description="Disordered" evidence="4">
    <location>
        <begin position="74"/>
        <end position="98"/>
    </location>
</feature>
<dbReference type="InterPro" id="IPR050776">
    <property type="entry name" value="Ank_Repeat/CDKN_Inhibitor"/>
</dbReference>
<keyword evidence="1" id="KW-0677">Repeat</keyword>
<dbReference type="Pfam" id="PF00023">
    <property type="entry name" value="Ank"/>
    <property type="match status" value="2"/>
</dbReference>
<protein>
    <submittedName>
        <fullName evidence="5">Ankyrin-2</fullName>
    </submittedName>
</protein>
<organism evidence="5 6">
    <name type="scientific">Symbiodinium microadriaticum</name>
    <name type="common">Dinoflagellate</name>
    <name type="synonym">Zooxanthella microadriatica</name>
    <dbReference type="NCBI Taxonomy" id="2951"/>
    <lineage>
        <taxon>Eukaryota</taxon>
        <taxon>Sar</taxon>
        <taxon>Alveolata</taxon>
        <taxon>Dinophyceae</taxon>
        <taxon>Suessiales</taxon>
        <taxon>Symbiodiniaceae</taxon>
        <taxon>Symbiodinium</taxon>
    </lineage>
</organism>
<evidence type="ECO:0000256" key="3">
    <source>
        <dbReference type="PROSITE-ProRule" id="PRU00023"/>
    </source>
</evidence>
<comment type="caution">
    <text evidence="5">The sequence shown here is derived from an EMBL/GenBank/DDBJ whole genome shotgun (WGS) entry which is preliminary data.</text>
</comment>
<reference evidence="5 6" key="1">
    <citation type="submission" date="2016-02" db="EMBL/GenBank/DDBJ databases">
        <title>Genome analysis of coral dinoflagellate symbionts highlights evolutionary adaptations to a symbiotic lifestyle.</title>
        <authorList>
            <person name="Aranda M."/>
            <person name="Li Y."/>
            <person name="Liew Y.J."/>
            <person name="Baumgarten S."/>
            <person name="Simakov O."/>
            <person name="Wilson M."/>
            <person name="Piel J."/>
            <person name="Ashoor H."/>
            <person name="Bougouffa S."/>
            <person name="Bajic V.B."/>
            <person name="Ryu T."/>
            <person name="Ravasi T."/>
            <person name="Bayer T."/>
            <person name="Micklem G."/>
            <person name="Kim H."/>
            <person name="Bhak J."/>
            <person name="Lajeunesse T.C."/>
            <person name="Voolstra C.R."/>
        </authorList>
    </citation>
    <scope>NUCLEOTIDE SEQUENCE [LARGE SCALE GENOMIC DNA]</scope>
    <source>
        <strain evidence="5 6">CCMP2467</strain>
    </source>
</reference>
<proteinExistence type="predicted"/>
<name>A0A1Q9EYD7_SYMMI</name>
<evidence type="ECO:0000256" key="1">
    <source>
        <dbReference type="ARBA" id="ARBA00022737"/>
    </source>
</evidence>
<accession>A0A1Q9EYD7</accession>
<dbReference type="OrthoDB" id="2152248at2759"/>
<dbReference type="Proteomes" id="UP000186817">
    <property type="component" value="Unassembled WGS sequence"/>
</dbReference>
<dbReference type="PROSITE" id="PS50297">
    <property type="entry name" value="ANK_REP_REGION"/>
    <property type="match status" value="2"/>
</dbReference>
<dbReference type="EMBL" id="LSRX01000044">
    <property type="protein sequence ID" value="OLQ12382.1"/>
    <property type="molecule type" value="Genomic_DNA"/>
</dbReference>
<feature type="repeat" description="ANK" evidence="3">
    <location>
        <begin position="431"/>
        <end position="463"/>
    </location>
</feature>
<evidence type="ECO:0000256" key="4">
    <source>
        <dbReference type="SAM" id="MobiDB-lite"/>
    </source>
</evidence>
<dbReference type="AlphaFoldDB" id="A0A1Q9EYD7"/>
<dbReference type="PROSITE" id="PS50088">
    <property type="entry name" value="ANK_REPEAT"/>
    <property type="match status" value="2"/>
</dbReference>
<sequence>MVEATKFGRTRIPSSPRRLAPSSFFELHRSKLVCGGASMLVFLAAAALLKPKPLLPVAAATAGQATAEELACTQPLPESDCTSESQPEPPIEAPAPGRRARLAPWNDMENQVSSSISHEPPFYTWRSAAPMLFPMHTVTADVLMKMTEVEPHEKLKARGELVVFSDDLGRAAFVSHQWLDRYHPDPEFKQMRILQLALKRMLNSAGSVSLDFVTESLVQSARPLPMREFQLQTLYLWYDYFSCPQLERQIEITDTLQQANAIMSIPAYIAKCRFFFALCPVLDCPSEGAVLGTATWSRRGWCRLERAARELSPNSTWILIQSETSIEVVGTALSLPSGSVGEGDLTITEDRQKLAPVMRQILVQKLNHCLRVGDLPGFRRHLNLQSVHLRGLEIEPVTGLLPSCQAHGGDEVVAEFLHQNGLRRVGEADSAGWWPLHYAALSGDAEVLRALMQQLADVNRLTSKDEPMLGFPPWVSALTLAVFFRHHEAAQLLLKARARPEGGGGLLLSVHAAAYSDSAEGVRLLCAAGARPLARNIVGVSSLQIAASLGAPAALEELVTQGRPGLLDLSRALVAATSFRDGSTGLVQRLIALRADMDFQLNTARDYSTLGRLLFAGKSLQHQLGTATVLTTTAYHMNGSTALMLAIRSGQFEAAAALIVAGARLDLCNCRNWTAVDFARGQSLPRFLQLGLEGDRSECRRVSSLALLDGYVEAAPSETLLFPFAFSRYWDDIDIRYQLFLPSTWEETSTRTYPVLVFLHGAGDGKFSVMNSQSLPRLLARNQSTCFDPRSCWCLGSEYSRARAKIEAPPDSPQPFLEDEEDLASPMAVCDFADTFQFIVVMPQGWLPSNQVGWSSVRLQQVEQLTKHVLERYRGDPARVSLTGQSAGGAGAWYFASLRPSLWASVSSICAPAPPDLAMSLDGLSIWVVGWTGDGEMGSDEIVAALKKRRSAEVRYTRYTIAPPPPDPLYNYMVGHASYDLIYRDPRLWQWVLSHQKPSAKDAWGL</sequence>
<dbReference type="Gene3D" id="1.25.40.20">
    <property type="entry name" value="Ankyrin repeat-containing domain"/>
    <property type="match status" value="2"/>
</dbReference>
<evidence type="ECO:0000313" key="5">
    <source>
        <dbReference type="EMBL" id="OLQ12382.1"/>
    </source>
</evidence>
<feature type="repeat" description="ANK" evidence="3">
    <location>
        <begin position="638"/>
        <end position="670"/>
    </location>
</feature>
<dbReference type="InterPro" id="IPR036770">
    <property type="entry name" value="Ankyrin_rpt-contain_sf"/>
</dbReference>
<gene>
    <name evidence="5" type="primary">Ank2</name>
    <name evidence="5" type="ORF">AK812_SmicGene3738</name>
</gene>
<dbReference type="InterPro" id="IPR002110">
    <property type="entry name" value="Ankyrin_rpt"/>
</dbReference>
<dbReference type="InterPro" id="IPR029058">
    <property type="entry name" value="AB_hydrolase_fold"/>
</dbReference>
<keyword evidence="2 3" id="KW-0040">ANK repeat</keyword>
<evidence type="ECO:0000256" key="2">
    <source>
        <dbReference type="ARBA" id="ARBA00023043"/>
    </source>
</evidence>